<evidence type="ECO:0000313" key="3">
    <source>
        <dbReference type="Proteomes" id="UP000478740"/>
    </source>
</evidence>
<keyword evidence="3" id="KW-1185">Reference proteome</keyword>
<protein>
    <recommendedName>
        <fullName evidence="4">Lipoprotein</fullName>
    </recommendedName>
</protein>
<comment type="caution">
    <text evidence="2">The sequence shown here is derived from an EMBL/GenBank/DDBJ whole genome shotgun (WGS) entry which is preliminary data.</text>
</comment>
<feature type="chain" id="PRO_5027039541" description="Lipoprotein" evidence="1">
    <location>
        <begin position="22"/>
        <end position="103"/>
    </location>
</feature>
<evidence type="ECO:0000313" key="2">
    <source>
        <dbReference type="EMBL" id="MTH64916.1"/>
    </source>
</evidence>
<proteinExistence type="predicted"/>
<keyword evidence="1" id="KW-0732">Signal</keyword>
<evidence type="ECO:0008006" key="4">
    <source>
        <dbReference type="Google" id="ProtNLM"/>
    </source>
</evidence>
<gene>
    <name evidence="2" type="ORF">GL284_11635</name>
</gene>
<feature type="signal peptide" evidence="1">
    <location>
        <begin position="1"/>
        <end position="21"/>
    </location>
</feature>
<dbReference type="AlphaFoldDB" id="A0A6L6IWM8"/>
<sequence>MNGRGALLAMAPALLGLQACAPIPVERAERVCLDSARDARSPRTEMGVGFGSHGARGGYVSVGMSSDYIMGRDPSRVYQDCVLRRSGQMPTVPLYDQPGWRAR</sequence>
<organism evidence="2 3">
    <name type="scientific">Paracoccus shanxieyensis</name>
    <dbReference type="NCBI Taxonomy" id="2675752"/>
    <lineage>
        <taxon>Bacteria</taxon>
        <taxon>Pseudomonadati</taxon>
        <taxon>Pseudomonadota</taxon>
        <taxon>Alphaproteobacteria</taxon>
        <taxon>Rhodobacterales</taxon>
        <taxon>Paracoccaceae</taxon>
        <taxon>Paracoccus</taxon>
    </lineage>
</organism>
<accession>A0A6L6IWM8</accession>
<dbReference type="RefSeq" id="WP_155044803.1">
    <property type="nucleotide sequence ID" value="NZ_WMIH01000010.1"/>
</dbReference>
<dbReference type="PROSITE" id="PS51257">
    <property type="entry name" value="PROKAR_LIPOPROTEIN"/>
    <property type="match status" value="1"/>
</dbReference>
<dbReference type="EMBL" id="WMII01000010">
    <property type="protein sequence ID" value="MTH64916.1"/>
    <property type="molecule type" value="Genomic_DNA"/>
</dbReference>
<evidence type="ECO:0000256" key="1">
    <source>
        <dbReference type="SAM" id="SignalP"/>
    </source>
</evidence>
<name>A0A6L6IWM8_9RHOB</name>
<reference evidence="2 3" key="1">
    <citation type="submission" date="2019-11" db="EMBL/GenBank/DDBJ databases">
        <authorList>
            <person name="Dong K."/>
        </authorList>
    </citation>
    <scope>NUCLEOTIDE SEQUENCE [LARGE SCALE GENOMIC DNA]</scope>
    <source>
        <strain evidence="2 3">DK608</strain>
    </source>
</reference>
<dbReference type="Proteomes" id="UP000478740">
    <property type="component" value="Unassembled WGS sequence"/>
</dbReference>